<accession>A0AAD6SP09</accession>
<evidence type="ECO:0000256" key="1">
    <source>
        <dbReference type="SAM" id="MobiDB-lite"/>
    </source>
</evidence>
<sequence length="168" mass="18740">MQNPRGTGQREKCDPERGLDIVDDDRIQESHLSPPPVERIEVVRKEAGRWKVVACPRMWANDARATDAGVLNASDSRERCKPHRPADDRIAESVARGMRSRTHERGGARVFCARQVSAWVCKSARSCPRNQHKKGKVDGAQDVWDTNGEEGGGGRERTSAQEGERRSV</sequence>
<reference evidence="2" key="1">
    <citation type="submission" date="2023-03" db="EMBL/GenBank/DDBJ databases">
        <title>Massive genome expansion in bonnet fungi (Mycena s.s.) driven by repeated elements and novel gene families across ecological guilds.</title>
        <authorList>
            <consortium name="Lawrence Berkeley National Laboratory"/>
            <person name="Harder C.B."/>
            <person name="Miyauchi S."/>
            <person name="Viragh M."/>
            <person name="Kuo A."/>
            <person name="Thoen E."/>
            <person name="Andreopoulos B."/>
            <person name="Lu D."/>
            <person name="Skrede I."/>
            <person name="Drula E."/>
            <person name="Henrissat B."/>
            <person name="Morin E."/>
            <person name="Kohler A."/>
            <person name="Barry K."/>
            <person name="LaButti K."/>
            <person name="Morin E."/>
            <person name="Salamov A."/>
            <person name="Lipzen A."/>
            <person name="Mereny Z."/>
            <person name="Hegedus B."/>
            <person name="Baldrian P."/>
            <person name="Stursova M."/>
            <person name="Weitz H."/>
            <person name="Taylor A."/>
            <person name="Grigoriev I.V."/>
            <person name="Nagy L.G."/>
            <person name="Martin F."/>
            <person name="Kauserud H."/>
        </authorList>
    </citation>
    <scope>NUCLEOTIDE SEQUENCE</scope>
    <source>
        <strain evidence="2">CBHHK200</strain>
    </source>
</reference>
<dbReference type="EMBL" id="JARJCM010000083">
    <property type="protein sequence ID" value="KAJ7031243.1"/>
    <property type="molecule type" value="Genomic_DNA"/>
</dbReference>
<evidence type="ECO:0000313" key="3">
    <source>
        <dbReference type="Proteomes" id="UP001218188"/>
    </source>
</evidence>
<evidence type="ECO:0000313" key="2">
    <source>
        <dbReference type="EMBL" id="KAJ7031243.1"/>
    </source>
</evidence>
<gene>
    <name evidence="2" type="ORF">C8F04DRAFT_1186089</name>
</gene>
<comment type="caution">
    <text evidence="2">The sequence shown here is derived from an EMBL/GenBank/DDBJ whole genome shotgun (WGS) entry which is preliminary data.</text>
</comment>
<feature type="region of interest" description="Disordered" evidence="1">
    <location>
        <begin position="125"/>
        <end position="168"/>
    </location>
</feature>
<feature type="compositionally biased region" description="Basic and acidic residues" evidence="1">
    <location>
        <begin position="152"/>
        <end position="168"/>
    </location>
</feature>
<organism evidence="2 3">
    <name type="scientific">Mycena alexandri</name>
    <dbReference type="NCBI Taxonomy" id="1745969"/>
    <lineage>
        <taxon>Eukaryota</taxon>
        <taxon>Fungi</taxon>
        <taxon>Dikarya</taxon>
        <taxon>Basidiomycota</taxon>
        <taxon>Agaricomycotina</taxon>
        <taxon>Agaricomycetes</taxon>
        <taxon>Agaricomycetidae</taxon>
        <taxon>Agaricales</taxon>
        <taxon>Marasmiineae</taxon>
        <taxon>Mycenaceae</taxon>
        <taxon>Mycena</taxon>
    </lineage>
</organism>
<feature type="region of interest" description="Disordered" evidence="1">
    <location>
        <begin position="1"/>
        <end position="34"/>
    </location>
</feature>
<name>A0AAD6SP09_9AGAR</name>
<proteinExistence type="predicted"/>
<dbReference type="Proteomes" id="UP001218188">
    <property type="component" value="Unassembled WGS sequence"/>
</dbReference>
<feature type="compositionally biased region" description="Basic and acidic residues" evidence="1">
    <location>
        <begin position="8"/>
        <end position="29"/>
    </location>
</feature>
<keyword evidence="3" id="KW-1185">Reference proteome</keyword>
<dbReference type="AlphaFoldDB" id="A0AAD6SP09"/>
<protein>
    <submittedName>
        <fullName evidence="2">Uncharacterized protein</fullName>
    </submittedName>
</protein>